<sequence>MKKSKLQQADLNNLKNDLDKLNKHDIVYYSIILQPKYDDLKKELYSYDEFKRLKKEPLSATMPKYANKTLKILYNKDYNASIIPLGKSYNLIGIDVDCKDDTIEQFENICIENDVMLNTLTLKTMNNGYHYYFTLSDVQKKKISGLTALTGALFNLHIDVKYNNQVFFGPSVMIADKIYKYEISIDSKPMILPDFLFDEILKCYIDQTKQSPKPKKIAKDKPIKENNNKLKIIIFNENDVKLKLYLDCLQDFRFDDYDEWIRIGAVIFNENGSFELFNEYSKKSKKYTTIDDCMTKWNSYSKDHDKVATMKTLMELAKYDNYSMFVDALLKDPNAIMNEILFYNIDDVLCAYLFYSLSPKSYIYDVTNKNWYKINTYGIYEMDKECLNIKGDINKILLHEIEKLYMAKCRQLDEEQKTKLTIKYLNIRKYLHYNGNKGKIISELCLLYKHDKFYEQADNVNNKLLAFNNGVYDLEIFEFRNAKPEELITCTTGFDYKEQNITKSNELEKILESIMPDIEERSYLLTTIALGLIGELMMECFYIWIGNGANGKGVLRDFISATFGNYFDNMEIEYLCKNKHGVHASAADPVMARKKNCRLVITTEPDGDVNINCGKLKQVSGGDPLQVRFLFKDPFNFIPKFYLIIQTNENIAINGYDGGIIRRLKFIKFPNKFVDDPIKDNERKIDRTLKPKIQKGEFRIEFFEILVEHYKKFKNTKDTKLTMPSRFKNDTETYLNENDPVAQFIQAKLIKTNNEKDCILSSALYKEYCDYYDGDNKRINTMQFKTIMSNKGFETKRFNQGVKYTHIKLINQQNDHDLDD</sequence>
<proteinExistence type="predicted"/>
<keyword evidence="1" id="KW-0547">Nucleotide-binding</keyword>
<protein>
    <submittedName>
        <fullName evidence="5">DNA primase</fullName>
    </submittedName>
</protein>
<reference evidence="5" key="1">
    <citation type="journal article" date="2017" name="Science">
        <title>Giant viruses with an expanded complement of translation system components.</title>
        <authorList>
            <person name="Schulz F."/>
            <person name="Yutin N."/>
            <person name="Ivanova N.N."/>
            <person name="Ortega D.R."/>
            <person name="Lee T.K."/>
            <person name="Vierheilig J."/>
            <person name="Daims H."/>
            <person name="Horn M."/>
            <person name="Wagner M."/>
            <person name="Jensen G.J."/>
            <person name="Kyrpides N.C."/>
            <person name="Koonin E.V."/>
            <person name="Woyke T."/>
        </authorList>
    </citation>
    <scope>NUCLEOTIDE SEQUENCE</scope>
    <source>
        <strain evidence="5">KNV1</strain>
    </source>
</reference>
<evidence type="ECO:0000313" key="5">
    <source>
        <dbReference type="EMBL" id="ARF12594.1"/>
    </source>
</evidence>
<keyword evidence="2" id="KW-0378">Hydrolase</keyword>
<dbReference type="SUPFAM" id="SSF52540">
    <property type="entry name" value="P-loop containing nucleoside triphosphate hydrolases"/>
    <property type="match status" value="1"/>
</dbReference>
<feature type="domain" description="SF3 helicase" evidence="4">
    <location>
        <begin position="519"/>
        <end position="682"/>
    </location>
</feature>
<dbReference type="PANTHER" id="PTHR35372:SF2">
    <property type="entry name" value="SF3 HELICASE DOMAIN-CONTAINING PROTEIN"/>
    <property type="match status" value="1"/>
</dbReference>
<dbReference type="InterPro" id="IPR015330">
    <property type="entry name" value="DNA_primase/pol_bifunc_N"/>
</dbReference>
<dbReference type="NCBIfam" id="TIGR01613">
    <property type="entry name" value="primase_Cterm"/>
    <property type="match status" value="1"/>
</dbReference>
<dbReference type="PANTHER" id="PTHR35372">
    <property type="entry name" value="ATP BINDING PROTEIN-RELATED"/>
    <property type="match status" value="1"/>
</dbReference>
<evidence type="ECO:0000256" key="1">
    <source>
        <dbReference type="ARBA" id="ARBA00022741"/>
    </source>
</evidence>
<dbReference type="Pfam" id="PF09250">
    <property type="entry name" value="Prim-Pol"/>
    <property type="match status" value="1"/>
</dbReference>
<dbReference type="SUPFAM" id="SSF56747">
    <property type="entry name" value="Prim-pol domain"/>
    <property type="match status" value="1"/>
</dbReference>
<dbReference type="InterPro" id="IPR014818">
    <property type="entry name" value="Phage/plasmid_primase_P4_C"/>
</dbReference>
<keyword evidence="3" id="KW-0067">ATP-binding</keyword>
<dbReference type="PROSITE" id="PS51206">
    <property type="entry name" value="SF3_HELICASE_1"/>
    <property type="match status" value="1"/>
</dbReference>
<accession>A0A1V0SLT9</accession>
<dbReference type="InterPro" id="IPR006500">
    <property type="entry name" value="Helicase_put_C_phage/plasmid"/>
</dbReference>
<evidence type="ECO:0000256" key="2">
    <source>
        <dbReference type="ARBA" id="ARBA00022801"/>
    </source>
</evidence>
<dbReference type="Pfam" id="PF08706">
    <property type="entry name" value="D5_N"/>
    <property type="match status" value="1"/>
</dbReference>
<name>A0A1V0SLT9_9VIRU</name>
<gene>
    <name evidence="5" type="ORF">Klosneuvirus_8_18</name>
</gene>
<dbReference type="InterPro" id="IPR051620">
    <property type="entry name" value="ORF904-like_C"/>
</dbReference>
<dbReference type="InterPro" id="IPR027417">
    <property type="entry name" value="P-loop_NTPase"/>
</dbReference>
<dbReference type="InterPro" id="IPR014819">
    <property type="entry name" value="PriCT_2"/>
</dbReference>
<evidence type="ECO:0000256" key="3">
    <source>
        <dbReference type="ARBA" id="ARBA00022840"/>
    </source>
</evidence>
<dbReference type="GO" id="GO:0005524">
    <property type="term" value="F:ATP binding"/>
    <property type="evidence" value="ECO:0007669"/>
    <property type="project" value="UniProtKB-KW"/>
</dbReference>
<dbReference type="InterPro" id="IPR014015">
    <property type="entry name" value="Helicase_SF3_DNA-vir"/>
</dbReference>
<dbReference type="Gene3D" id="3.40.50.300">
    <property type="entry name" value="P-loop containing nucleotide triphosphate hydrolases"/>
    <property type="match status" value="1"/>
</dbReference>
<dbReference type="EMBL" id="KY684115">
    <property type="protein sequence ID" value="ARF12594.1"/>
    <property type="molecule type" value="Genomic_DNA"/>
</dbReference>
<dbReference type="GO" id="GO:0016817">
    <property type="term" value="F:hydrolase activity, acting on acid anhydrides"/>
    <property type="evidence" value="ECO:0007669"/>
    <property type="project" value="InterPro"/>
</dbReference>
<evidence type="ECO:0000259" key="4">
    <source>
        <dbReference type="PROSITE" id="PS51206"/>
    </source>
</evidence>
<organism evidence="5">
    <name type="scientific">Klosneuvirus KNV1</name>
    <dbReference type="NCBI Taxonomy" id="1977640"/>
    <lineage>
        <taxon>Viruses</taxon>
        <taxon>Varidnaviria</taxon>
        <taxon>Bamfordvirae</taxon>
        <taxon>Nucleocytoviricota</taxon>
        <taxon>Megaviricetes</taxon>
        <taxon>Imitervirales</taxon>
        <taxon>Mimiviridae</taxon>
        <taxon>Klosneuvirinae</taxon>
        <taxon>Klosneuvirus</taxon>
    </lineage>
</organism>
<dbReference type="Pfam" id="PF08707">
    <property type="entry name" value="PriCT_2"/>
    <property type="match status" value="1"/>
</dbReference>